<dbReference type="AlphaFoldDB" id="A0A077PGJ4"/>
<dbReference type="RefSeq" id="WP_038248378.1">
    <property type="nucleotide sequence ID" value="NZ_CAWLZI010000216.1"/>
</dbReference>
<feature type="domain" description="RiboL-PSP-HEPN" evidence="1">
    <location>
        <begin position="22"/>
        <end position="245"/>
    </location>
</feature>
<dbReference type="EMBL" id="CBSY010000148">
    <property type="protein sequence ID" value="CDH19762.1"/>
    <property type="molecule type" value="Genomic_DNA"/>
</dbReference>
<proteinExistence type="predicted"/>
<dbReference type="HOGENOM" id="CLU_1077488_0_0_6"/>
<dbReference type="Proteomes" id="UP000028500">
    <property type="component" value="Unassembled WGS sequence"/>
</dbReference>
<sequence>MRPFTVNYINKLNDQWREIDCIIDLADEHIHNHIDTYNSLCRSAMVLCVSHMENFYKELVKNLISDIDKMDFKLLPDAMKRQFCKKFVGYEDSKENNKKITNLINELENHGNFKISYDAFLPSKNKNPKPSAIESICDNLGTKKIFEKLSGTIFDNVFSMTDKEIERFEKIIDISVKKRLSKQQKLDTFVLTQKTSSIQSKDRSLWESFFDNINTKRHDIAHGNVFENSTSTSELKVIKNKCKTFQKICIFIVFSNIN</sequence>
<evidence type="ECO:0000313" key="2">
    <source>
        <dbReference type="EMBL" id="CDH19762.1"/>
    </source>
</evidence>
<dbReference type="Pfam" id="PF18735">
    <property type="entry name" value="HEPN_RiboL-PSP"/>
    <property type="match status" value="1"/>
</dbReference>
<dbReference type="InterPro" id="IPR041519">
    <property type="entry name" value="HEPN_RiboL-PSP"/>
</dbReference>
<keyword evidence="3" id="KW-1185">Reference proteome</keyword>
<organism evidence="2 3">
    <name type="scientific">Xenorhabdus bovienii str. kraussei Quebec</name>
    <dbReference type="NCBI Taxonomy" id="1398203"/>
    <lineage>
        <taxon>Bacteria</taxon>
        <taxon>Pseudomonadati</taxon>
        <taxon>Pseudomonadota</taxon>
        <taxon>Gammaproteobacteria</taxon>
        <taxon>Enterobacterales</taxon>
        <taxon>Morganellaceae</taxon>
        <taxon>Xenorhabdus</taxon>
    </lineage>
</organism>
<evidence type="ECO:0000313" key="3">
    <source>
        <dbReference type="Proteomes" id="UP000028500"/>
    </source>
</evidence>
<name>A0A077PGJ4_XENBV</name>
<accession>A0A077PGJ4</accession>
<comment type="caution">
    <text evidence="2">The sequence shown here is derived from an EMBL/GenBank/DDBJ whole genome shotgun (WGS) entry which is preliminary data.</text>
</comment>
<protein>
    <recommendedName>
        <fullName evidence="1">RiboL-PSP-HEPN domain-containing protein</fullName>
    </recommendedName>
</protein>
<evidence type="ECO:0000259" key="1">
    <source>
        <dbReference type="Pfam" id="PF18735"/>
    </source>
</evidence>
<reference evidence="2" key="1">
    <citation type="submission" date="2013-07" db="EMBL/GenBank/DDBJ databases">
        <title>Sub-species coevolution in mutualistic symbiosis.</title>
        <authorList>
            <person name="Murfin K."/>
            <person name="Klassen J."/>
            <person name="Lee M."/>
            <person name="Forst S."/>
            <person name="Stock P."/>
            <person name="Goodrich-Blair H."/>
        </authorList>
    </citation>
    <scope>NUCLEOTIDE SEQUENCE [LARGE SCALE GENOMIC DNA]</scope>
    <source>
        <strain evidence="2">Kraussei Quebec</strain>
    </source>
</reference>
<dbReference type="OrthoDB" id="6637820at2"/>
<gene>
    <name evidence="2" type="ORF">XBKQ1_2310002</name>
</gene>